<gene>
    <name evidence="1" type="ORF">L1987_05508</name>
</gene>
<dbReference type="EMBL" id="CM042019">
    <property type="protein sequence ID" value="KAI3824061.1"/>
    <property type="molecule type" value="Genomic_DNA"/>
</dbReference>
<sequence length="146" mass="15801">MTPISMTPISGWNEANEGSGEGNVQHELFMEVENEANDGTGYGNVQHDPFMEVGNKANEGNGEGNVQRAPFIEVWNEGNEDNGKKNVHQGTQLKILQAAGIFETCFTGCSTRKSGNLASFPLYPEQAYANPKRDQVIVQALLGATV</sequence>
<reference evidence="1 2" key="2">
    <citation type="journal article" date="2022" name="Mol. Ecol. Resour.">
        <title>The genomes of chicory, endive, great burdock and yacon provide insights into Asteraceae paleo-polyploidization history and plant inulin production.</title>
        <authorList>
            <person name="Fan W."/>
            <person name="Wang S."/>
            <person name="Wang H."/>
            <person name="Wang A."/>
            <person name="Jiang F."/>
            <person name="Liu H."/>
            <person name="Zhao H."/>
            <person name="Xu D."/>
            <person name="Zhang Y."/>
        </authorList>
    </citation>
    <scope>NUCLEOTIDE SEQUENCE [LARGE SCALE GENOMIC DNA]</scope>
    <source>
        <strain evidence="2">cv. Yunnan</strain>
        <tissue evidence="1">Leaves</tissue>
    </source>
</reference>
<proteinExistence type="predicted"/>
<evidence type="ECO:0000313" key="2">
    <source>
        <dbReference type="Proteomes" id="UP001056120"/>
    </source>
</evidence>
<reference evidence="2" key="1">
    <citation type="journal article" date="2022" name="Mol. Ecol. Resour.">
        <title>The genomes of chicory, endive, great burdock and yacon provide insights into Asteraceae palaeo-polyploidization history and plant inulin production.</title>
        <authorList>
            <person name="Fan W."/>
            <person name="Wang S."/>
            <person name="Wang H."/>
            <person name="Wang A."/>
            <person name="Jiang F."/>
            <person name="Liu H."/>
            <person name="Zhao H."/>
            <person name="Xu D."/>
            <person name="Zhang Y."/>
        </authorList>
    </citation>
    <scope>NUCLEOTIDE SEQUENCE [LARGE SCALE GENOMIC DNA]</scope>
    <source>
        <strain evidence="2">cv. Yunnan</strain>
    </source>
</reference>
<protein>
    <submittedName>
        <fullName evidence="1">Uncharacterized protein</fullName>
    </submittedName>
</protein>
<evidence type="ECO:0000313" key="1">
    <source>
        <dbReference type="EMBL" id="KAI3824061.1"/>
    </source>
</evidence>
<comment type="caution">
    <text evidence="1">The sequence shown here is derived from an EMBL/GenBank/DDBJ whole genome shotgun (WGS) entry which is preliminary data.</text>
</comment>
<dbReference type="Proteomes" id="UP001056120">
    <property type="component" value="Linkage Group LG02"/>
</dbReference>
<accession>A0ACB9JVJ9</accession>
<name>A0ACB9JVJ9_9ASTR</name>
<keyword evidence="2" id="KW-1185">Reference proteome</keyword>
<organism evidence="1 2">
    <name type="scientific">Smallanthus sonchifolius</name>
    <dbReference type="NCBI Taxonomy" id="185202"/>
    <lineage>
        <taxon>Eukaryota</taxon>
        <taxon>Viridiplantae</taxon>
        <taxon>Streptophyta</taxon>
        <taxon>Embryophyta</taxon>
        <taxon>Tracheophyta</taxon>
        <taxon>Spermatophyta</taxon>
        <taxon>Magnoliopsida</taxon>
        <taxon>eudicotyledons</taxon>
        <taxon>Gunneridae</taxon>
        <taxon>Pentapetalae</taxon>
        <taxon>asterids</taxon>
        <taxon>campanulids</taxon>
        <taxon>Asterales</taxon>
        <taxon>Asteraceae</taxon>
        <taxon>Asteroideae</taxon>
        <taxon>Heliantheae alliance</taxon>
        <taxon>Millerieae</taxon>
        <taxon>Smallanthus</taxon>
    </lineage>
</organism>